<dbReference type="EMBL" id="DVOO01000016">
    <property type="protein sequence ID" value="HIV25435.1"/>
    <property type="molecule type" value="Genomic_DNA"/>
</dbReference>
<feature type="active site" evidence="7">
    <location>
        <position position="179"/>
    </location>
</feature>
<dbReference type="InterPro" id="IPR001967">
    <property type="entry name" value="Peptidase_S11_N"/>
</dbReference>
<evidence type="ECO:0000313" key="13">
    <source>
        <dbReference type="EMBL" id="HIV25435.1"/>
    </source>
</evidence>
<evidence type="ECO:0000256" key="3">
    <source>
        <dbReference type="ARBA" id="ARBA00022801"/>
    </source>
</evidence>
<feature type="compositionally biased region" description="Low complexity" evidence="10">
    <location>
        <begin position="73"/>
        <end position="84"/>
    </location>
</feature>
<comment type="caution">
    <text evidence="13">The sequence shown here is derived from an EMBL/GenBank/DDBJ whole genome shotgun (WGS) entry which is preliminary data.</text>
</comment>
<feature type="region of interest" description="Disordered" evidence="10">
    <location>
        <begin position="47"/>
        <end position="84"/>
    </location>
</feature>
<evidence type="ECO:0000256" key="1">
    <source>
        <dbReference type="ARBA" id="ARBA00007164"/>
    </source>
</evidence>
<keyword evidence="6" id="KW-0961">Cell wall biogenesis/degradation</keyword>
<feature type="compositionally biased region" description="Acidic residues" evidence="10">
    <location>
        <begin position="63"/>
        <end position="72"/>
    </location>
</feature>
<evidence type="ECO:0000256" key="5">
    <source>
        <dbReference type="ARBA" id="ARBA00022984"/>
    </source>
</evidence>
<keyword evidence="4" id="KW-0133">Cell shape</keyword>
<feature type="compositionally biased region" description="Low complexity" evidence="10">
    <location>
        <begin position="51"/>
        <end position="62"/>
    </location>
</feature>
<dbReference type="GO" id="GO:0009002">
    <property type="term" value="F:serine-type D-Ala-D-Ala carboxypeptidase activity"/>
    <property type="evidence" value="ECO:0007669"/>
    <property type="project" value="InterPro"/>
</dbReference>
<keyword evidence="11" id="KW-0472">Membrane</keyword>
<dbReference type="PANTHER" id="PTHR21581:SF26">
    <property type="entry name" value="D-ALANYL-D-ALANINE ENDOPEPTIDASE"/>
    <property type="match status" value="1"/>
</dbReference>
<feature type="binding site" evidence="8">
    <location>
        <position position="293"/>
    </location>
    <ligand>
        <name>substrate</name>
    </ligand>
</feature>
<feature type="active site" description="Acyl-ester intermediate" evidence="7">
    <location>
        <position position="119"/>
    </location>
</feature>
<keyword evidence="13" id="KW-0121">Carboxypeptidase</keyword>
<reference evidence="13" key="1">
    <citation type="submission" date="2020-10" db="EMBL/GenBank/DDBJ databases">
        <authorList>
            <person name="Gilroy R."/>
        </authorList>
    </citation>
    <scope>NUCLEOTIDE SEQUENCE</scope>
    <source>
        <strain evidence="13">CHK188-20938</strain>
    </source>
</reference>
<dbReference type="SUPFAM" id="SSF56601">
    <property type="entry name" value="beta-lactamase/transpeptidase-like"/>
    <property type="match status" value="1"/>
</dbReference>
<dbReference type="GO" id="GO:0009252">
    <property type="term" value="P:peptidoglycan biosynthetic process"/>
    <property type="evidence" value="ECO:0007669"/>
    <property type="project" value="UniProtKB-KW"/>
</dbReference>
<keyword evidence="11" id="KW-1133">Transmembrane helix</keyword>
<accession>A0A9D1TAH6</accession>
<keyword evidence="5" id="KW-0573">Peptidoglycan synthesis</keyword>
<evidence type="ECO:0000256" key="8">
    <source>
        <dbReference type="PIRSR" id="PIRSR618044-2"/>
    </source>
</evidence>
<evidence type="ECO:0000256" key="2">
    <source>
        <dbReference type="ARBA" id="ARBA00022729"/>
    </source>
</evidence>
<dbReference type="InterPro" id="IPR012338">
    <property type="entry name" value="Beta-lactam/transpept-like"/>
</dbReference>
<keyword evidence="11" id="KW-0812">Transmembrane</keyword>
<sequence length="343" mass="36751">MSSGNTRRARRRRRNRIIVTGSILAVALIAAIIWVLVNGDFSRGSDGTNFSGSVSGSEISGGSEEEAGEEIPTETVTPTPEPVEISTEGLYSDYALLLRLSDDEILMNKAGTEQMYPASMTKIMTALVAIENLPNLDEMVTVTAEEINPVYELGASLAGFNAGETVSVRDLLYGVLLPSGADACMALSDRVAGSEEAFVELMNQKAQEIGMDNTHFVTSTGLHDPNHYTTCYDIAKLLEYAIQNETFRTVFTTHTYTTTATEYHPEGIALTSSTFAQLGTDQLDNGGVIEGGKTGTEDAAGRCLASLAQIDGEEYILVTGHAPENPEGGPLNIADALYIYNQL</sequence>
<evidence type="ECO:0000256" key="7">
    <source>
        <dbReference type="PIRSR" id="PIRSR618044-1"/>
    </source>
</evidence>
<feature type="domain" description="Peptidase S11 D-alanyl-D-alanine carboxypeptidase A N-terminal" evidence="12">
    <location>
        <begin position="91"/>
        <end position="319"/>
    </location>
</feature>
<evidence type="ECO:0000256" key="4">
    <source>
        <dbReference type="ARBA" id="ARBA00022960"/>
    </source>
</evidence>
<reference evidence="13" key="2">
    <citation type="journal article" date="2021" name="PeerJ">
        <title>Extensive microbial diversity within the chicken gut microbiome revealed by metagenomics and culture.</title>
        <authorList>
            <person name="Gilroy R."/>
            <person name="Ravi A."/>
            <person name="Getino M."/>
            <person name="Pursley I."/>
            <person name="Horton D.L."/>
            <person name="Alikhan N.F."/>
            <person name="Baker D."/>
            <person name="Gharbi K."/>
            <person name="Hall N."/>
            <person name="Watson M."/>
            <person name="Adriaenssens E.M."/>
            <person name="Foster-Nyarko E."/>
            <person name="Jarju S."/>
            <person name="Secka A."/>
            <person name="Antonio M."/>
            <person name="Oren A."/>
            <person name="Chaudhuri R.R."/>
            <person name="La Ragione R."/>
            <person name="Hildebrand F."/>
            <person name="Pallen M.J."/>
        </authorList>
    </citation>
    <scope>NUCLEOTIDE SEQUENCE</scope>
    <source>
        <strain evidence="13">CHK188-20938</strain>
    </source>
</reference>
<dbReference type="GO" id="GO:0071555">
    <property type="term" value="P:cell wall organization"/>
    <property type="evidence" value="ECO:0007669"/>
    <property type="project" value="UniProtKB-KW"/>
</dbReference>
<evidence type="ECO:0000256" key="6">
    <source>
        <dbReference type="ARBA" id="ARBA00023316"/>
    </source>
</evidence>
<evidence type="ECO:0000313" key="14">
    <source>
        <dbReference type="Proteomes" id="UP000824169"/>
    </source>
</evidence>
<evidence type="ECO:0000256" key="9">
    <source>
        <dbReference type="RuleBase" id="RU004016"/>
    </source>
</evidence>
<feature type="active site" description="Proton acceptor" evidence="7">
    <location>
        <position position="122"/>
    </location>
</feature>
<evidence type="ECO:0000256" key="10">
    <source>
        <dbReference type="SAM" id="MobiDB-lite"/>
    </source>
</evidence>
<dbReference type="Gene3D" id="3.40.710.10">
    <property type="entry name" value="DD-peptidase/beta-lactamase superfamily"/>
    <property type="match status" value="1"/>
</dbReference>
<evidence type="ECO:0000256" key="11">
    <source>
        <dbReference type="SAM" id="Phobius"/>
    </source>
</evidence>
<dbReference type="PANTHER" id="PTHR21581">
    <property type="entry name" value="D-ALANYL-D-ALANINE CARBOXYPEPTIDASE"/>
    <property type="match status" value="1"/>
</dbReference>
<dbReference type="Pfam" id="PF00768">
    <property type="entry name" value="Peptidase_S11"/>
    <property type="match status" value="1"/>
</dbReference>
<dbReference type="InterPro" id="IPR018044">
    <property type="entry name" value="Peptidase_S11"/>
</dbReference>
<dbReference type="GO" id="GO:0006508">
    <property type="term" value="P:proteolysis"/>
    <property type="evidence" value="ECO:0007669"/>
    <property type="project" value="InterPro"/>
</dbReference>
<protein>
    <submittedName>
        <fullName evidence="13">D-alanyl-D-alanine carboxypeptidase</fullName>
    </submittedName>
</protein>
<dbReference type="GO" id="GO:0008360">
    <property type="term" value="P:regulation of cell shape"/>
    <property type="evidence" value="ECO:0007669"/>
    <property type="project" value="UniProtKB-KW"/>
</dbReference>
<comment type="similarity">
    <text evidence="1 9">Belongs to the peptidase S11 family.</text>
</comment>
<feature type="transmembrane region" description="Helical" evidence="11">
    <location>
        <begin position="17"/>
        <end position="37"/>
    </location>
</feature>
<evidence type="ECO:0000259" key="12">
    <source>
        <dbReference type="Pfam" id="PF00768"/>
    </source>
</evidence>
<keyword evidence="13" id="KW-0645">Protease</keyword>
<dbReference type="PRINTS" id="PR00725">
    <property type="entry name" value="DADACBPTASE1"/>
</dbReference>
<gene>
    <name evidence="13" type="ORF">IAB71_06555</name>
</gene>
<proteinExistence type="inferred from homology"/>
<organism evidence="13 14">
    <name type="scientific">Candidatus Scatomonas pullistercoris</name>
    <dbReference type="NCBI Taxonomy" id="2840920"/>
    <lineage>
        <taxon>Bacteria</taxon>
        <taxon>Bacillati</taxon>
        <taxon>Bacillota</taxon>
        <taxon>Clostridia</taxon>
        <taxon>Lachnospirales</taxon>
        <taxon>Lachnospiraceae</taxon>
        <taxon>Lachnospiraceae incertae sedis</taxon>
        <taxon>Candidatus Scatomonas</taxon>
    </lineage>
</organism>
<keyword evidence="2" id="KW-0732">Signal</keyword>
<dbReference type="Proteomes" id="UP000824169">
    <property type="component" value="Unassembled WGS sequence"/>
</dbReference>
<dbReference type="AlphaFoldDB" id="A0A9D1TAH6"/>
<keyword evidence="3" id="KW-0378">Hydrolase</keyword>
<name>A0A9D1TAH6_9FIRM</name>